<protein>
    <submittedName>
        <fullName evidence="16">Tr-type G domain-containing protein</fullName>
    </submittedName>
</protein>
<keyword evidence="10" id="KW-0206">Cytoskeleton</keyword>
<dbReference type="InterPro" id="IPR005635">
    <property type="entry name" value="Inner_centromere_prot_ARK-bd"/>
</dbReference>
<dbReference type="CDD" id="cd03702">
    <property type="entry name" value="IF2_mtIF2_II"/>
    <property type="match status" value="1"/>
</dbReference>
<evidence type="ECO:0000256" key="4">
    <source>
        <dbReference type="ARBA" id="ARBA00010042"/>
    </source>
</evidence>
<comment type="similarity">
    <text evidence="4">Belongs to the INCENP family.</text>
</comment>
<dbReference type="FunFam" id="2.40.30.10:FF:000007">
    <property type="entry name" value="Translation initiation factor IF-2"/>
    <property type="match status" value="1"/>
</dbReference>
<dbReference type="Pfam" id="PF03941">
    <property type="entry name" value="INCENP_ARK-bind"/>
    <property type="match status" value="1"/>
</dbReference>
<dbReference type="InterPro" id="IPR036925">
    <property type="entry name" value="TIF_IF2_dom3_sf"/>
</dbReference>
<proteinExistence type="inferred from homology"/>
<keyword evidence="15" id="KW-1185">Reference proteome</keyword>
<dbReference type="PROSITE" id="PS51722">
    <property type="entry name" value="G_TR_2"/>
    <property type="match status" value="1"/>
</dbReference>
<sequence length="1290" mass="146357">MRYYFENDLEEISSGSSISSDSQLPQFSQFYVDFVDDGCGTVLRAKKQFVCGENLMNLYGNYICEPLTAIKLTISTSSLNLKVRSKFVKPVILGKQKSSKKSVNFYEDTSLSEFAKAGNLDFDDVFEKILNINKKNEKYVENNIPLDRQAILDLASSFGIRPILIKRPTKISQNLEDEDVYPQPLPDPKDCIKRAPVVTIMGHVDHGKTTLLDALRSSRIVDNEHGGITQHIGAFSVKLKGTNSTITFLDTPGHAAFKKMRQRGAMSTDIVVLVVAADDGVKDQTIESIKYIKEAGVPMVVAINKCDKPTADAKMARRNLMEHDIVVEDMGGDIQVVEISALYNKNLDKLEECLITLADVMNLKSTNKGLVEGVIIESSTVQGLGKVCTLIVQRGTLKKGSVIVCGTSWGRIKTMTNEFGQAIKEAGPSTPVRITGWRGDSLPSPGDKVLEVENEVRAQKVVNFREKKKNDLIAEQEYKIIQEKLEKDKEIYLENRKVLAAKGYRYSSSTRLVAHKKQRFQKIVDSGDQELNLILRSDVDGTLEAILNVIDTYDSDKCELNLVDFGVGPPIENHIELATQTNAIIYCFNTSVSAGIREMAIKNNIKIEQFLVIYRLIESLKNELSKMLPSITENKQVAEGHVLKEFILSRRGGKVQAVAGTLVDWGIFDKKKVFRISRGADIIYEGNVESLKCGNEFVNEVKTNCEVGIALPDKSIRFKEDDIVEVLEELTMPPKRRQRRLLKRISEEEQPNKFLQQLSADEFILEQSSVVFSDVLPEYEDLQDKVAEIQNNYDDKTLDCYVITQKLLKEQRDKLKELVLKENSQIKIPKTPARGKNVSKIAKMYETIEDRKERMTRKNLFVHTNVSYVNDVVEAPKPGTVADLCSKFSNAPQNTYGTSNNAKVTHIHPNRTLAIPKKNRNTTERAMLLIQQDSSLRRADMKKQNLLKEKAERAKKDREEKTKQVEQRRRLKEQEREEKLREIKEREERIREFQNQKMAPRTPNANCFKTPTSTVSRPKFAQKDTIDETPVSQMGRTFADKHESRVVVENSYDTTNPLYQTPMVHRKRKSDSMHDDNLFESTSHSYKNSRFALNDNVTPEVTFNCNKTDASYASTQNNDHFKKFEAQMKSSDVTDMFSSPLLNSTEVNNSLIHGVEYEMTPDKIPKPSTENDYNIEDLSEADGTDDEDNPRKVIPRWALEGNLLKSLKKQFRKYGPQTDFTTIFGKVAEFKVENIFKGKTYVRTSSAVWSSPLCDSLQAKGIYHQLSESIVDNSFCDGHRKMVRIFLGNY</sequence>
<dbReference type="Gene3D" id="6.10.250.2990">
    <property type="match status" value="1"/>
</dbReference>
<dbReference type="InterPro" id="IPR005225">
    <property type="entry name" value="Small_GTP-bd"/>
</dbReference>
<dbReference type="Gene3D" id="3.40.50.300">
    <property type="entry name" value="P-loop containing nucleotide triphosphate hydrolases"/>
    <property type="match status" value="1"/>
</dbReference>
<accession>A0AAF5D121</accession>
<evidence type="ECO:0000256" key="10">
    <source>
        <dbReference type="ARBA" id="ARBA00023212"/>
    </source>
</evidence>
<dbReference type="InterPro" id="IPR053905">
    <property type="entry name" value="EF-G-like_DII"/>
</dbReference>
<feature type="region of interest" description="Disordered" evidence="13">
    <location>
        <begin position="1160"/>
        <end position="1191"/>
    </location>
</feature>
<dbReference type="Pfam" id="PF00009">
    <property type="entry name" value="GTP_EFTU"/>
    <property type="match status" value="1"/>
</dbReference>
<dbReference type="GO" id="GO:0005737">
    <property type="term" value="C:cytoplasm"/>
    <property type="evidence" value="ECO:0007669"/>
    <property type="project" value="TreeGrafter"/>
</dbReference>
<dbReference type="InterPro" id="IPR009000">
    <property type="entry name" value="Transl_B-barrel_sf"/>
</dbReference>
<dbReference type="InterPro" id="IPR027417">
    <property type="entry name" value="P-loop_NTPase"/>
</dbReference>
<organism evidence="15 16">
    <name type="scientific">Strongyloides stercoralis</name>
    <name type="common">Threadworm</name>
    <dbReference type="NCBI Taxonomy" id="6248"/>
    <lineage>
        <taxon>Eukaryota</taxon>
        <taxon>Metazoa</taxon>
        <taxon>Ecdysozoa</taxon>
        <taxon>Nematoda</taxon>
        <taxon>Chromadorea</taxon>
        <taxon>Rhabditida</taxon>
        <taxon>Tylenchina</taxon>
        <taxon>Panagrolaimomorpha</taxon>
        <taxon>Strongyloidoidea</taxon>
        <taxon>Strongyloididae</taxon>
        <taxon>Strongyloides</taxon>
    </lineage>
</organism>
<dbReference type="PANTHER" id="PTHR43381:SF20">
    <property type="entry name" value="TRANSLATION INITIATION FACTOR IF-2, MITOCHONDRIAL"/>
    <property type="match status" value="1"/>
</dbReference>
<evidence type="ECO:0000259" key="14">
    <source>
        <dbReference type="PROSITE" id="PS51722"/>
    </source>
</evidence>
<dbReference type="InterPro" id="IPR044145">
    <property type="entry name" value="IF2_II"/>
</dbReference>
<dbReference type="FunFam" id="3.40.50.10050:FF:000001">
    <property type="entry name" value="Translation initiation factor IF-2"/>
    <property type="match status" value="1"/>
</dbReference>
<evidence type="ECO:0000256" key="8">
    <source>
        <dbReference type="ARBA" id="ARBA00022917"/>
    </source>
</evidence>
<dbReference type="AlphaFoldDB" id="A0AAF5D121"/>
<dbReference type="CDD" id="cd01887">
    <property type="entry name" value="IF2_eIF5B"/>
    <property type="match status" value="1"/>
</dbReference>
<reference evidence="16" key="1">
    <citation type="submission" date="2024-02" db="UniProtKB">
        <authorList>
            <consortium name="WormBaseParasite"/>
        </authorList>
    </citation>
    <scope>IDENTIFICATION</scope>
</reference>
<evidence type="ECO:0000256" key="12">
    <source>
        <dbReference type="ARBA" id="ARBA00025162"/>
    </source>
</evidence>
<comment type="subcellular location">
    <subcellularLocation>
        <location evidence="2">Cytoplasm</location>
        <location evidence="2">Cytoskeleton</location>
        <location evidence="2">Spindle</location>
    </subcellularLocation>
    <subcellularLocation>
        <location evidence="1">Nucleus</location>
    </subcellularLocation>
</comment>
<dbReference type="Gene3D" id="2.40.30.10">
    <property type="entry name" value="Translation factors"/>
    <property type="match status" value="2"/>
</dbReference>
<keyword evidence="11" id="KW-0539">Nucleus</keyword>
<dbReference type="InterPro" id="IPR023115">
    <property type="entry name" value="TIF_IF2_dom3"/>
</dbReference>
<feature type="region of interest" description="Disordered" evidence="13">
    <location>
        <begin position="950"/>
        <end position="978"/>
    </location>
</feature>
<evidence type="ECO:0000256" key="5">
    <source>
        <dbReference type="ARBA" id="ARBA00022490"/>
    </source>
</evidence>
<evidence type="ECO:0000256" key="7">
    <source>
        <dbReference type="ARBA" id="ARBA00022741"/>
    </source>
</evidence>
<dbReference type="FunFam" id="3.40.50.300:FF:000019">
    <property type="entry name" value="Translation initiation factor IF-2"/>
    <property type="match status" value="1"/>
</dbReference>
<dbReference type="Proteomes" id="UP000035681">
    <property type="component" value="Unplaced"/>
</dbReference>
<evidence type="ECO:0000256" key="2">
    <source>
        <dbReference type="ARBA" id="ARBA00004186"/>
    </source>
</evidence>
<dbReference type="Pfam" id="PF11987">
    <property type="entry name" value="IF-2"/>
    <property type="match status" value="1"/>
</dbReference>
<feature type="domain" description="Tr-type G" evidence="14">
    <location>
        <begin position="193"/>
        <end position="364"/>
    </location>
</feature>
<evidence type="ECO:0000256" key="13">
    <source>
        <dbReference type="SAM" id="MobiDB-lite"/>
    </source>
</evidence>
<keyword evidence="8" id="KW-0648">Protein biosynthesis</keyword>
<dbReference type="WBParaSite" id="TCONS_00004822.p1">
    <property type="protein sequence ID" value="TCONS_00004822.p1"/>
    <property type="gene ID" value="XLOC_002890"/>
</dbReference>
<evidence type="ECO:0000313" key="15">
    <source>
        <dbReference type="Proteomes" id="UP000035681"/>
    </source>
</evidence>
<dbReference type="Gene3D" id="3.40.50.10050">
    <property type="entry name" value="Translation initiation factor IF- 2, domain 3"/>
    <property type="match status" value="1"/>
</dbReference>
<dbReference type="GO" id="GO:0003924">
    <property type="term" value="F:GTPase activity"/>
    <property type="evidence" value="ECO:0007669"/>
    <property type="project" value="InterPro"/>
</dbReference>
<dbReference type="GO" id="GO:0005634">
    <property type="term" value="C:nucleus"/>
    <property type="evidence" value="ECO:0007669"/>
    <property type="project" value="UniProtKB-SubCell"/>
</dbReference>
<name>A0AAF5D121_STRER</name>
<evidence type="ECO:0000256" key="3">
    <source>
        <dbReference type="ARBA" id="ARBA00007733"/>
    </source>
</evidence>
<dbReference type="SUPFAM" id="SSF50447">
    <property type="entry name" value="Translation proteins"/>
    <property type="match status" value="2"/>
</dbReference>
<dbReference type="SUPFAM" id="SSF52156">
    <property type="entry name" value="Initiation factor IF2/eIF5b, domain 3"/>
    <property type="match status" value="1"/>
</dbReference>
<dbReference type="Pfam" id="PF22042">
    <property type="entry name" value="EF-G_D2"/>
    <property type="match status" value="1"/>
</dbReference>
<dbReference type="InterPro" id="IPR000795">
    <property type="entry name" value="T_Tr_GTP-bd_dom"/>
</dbReference>
<dbReference type="GO" id="GO:0005525">
    <property type="term" value="F:GTP binding"/>
    <property type="evidence" value="ECO:0007669"/>
    <property type="project" value="UniProtKB-KW"/>
</dbReference>
<evidence type="ECO:0000256" key="9">
    <source>
        <dbReference type="ARBA" id="ARBA00023134"/>
    </source>
</evidence>
<dbReference type="InterPro" id="IPR015760">
    <property type="entry name" value="TIF_IF2"/>
</dbReference>
<keyword evidence="7" id="KW-0547">Nucleotide-binding</keyword>
<evidence type="ECO:0000313" key="16">
    <source>
        <dbReference type="WBParaSite" id="TCONS_00004822.p1"/>
    </source>
</evidence>
<dbReference type="NCBIfam" id="TIGR00231">
    <property type="entry name" value="small_GTP"/>
    <property type="match status" value="1"/>
</dbReference>
<dbReference type="PANTHER" id="PTHR43381">
    <property type="entry name" value="TRANSLATION INITIATION FACTOR IF-2-RELATED"/>
    <property type="match status" value="1"/>
</dbReference>
<comment type="similarity">
    <text evidence="3">Belongs to the TRAFAC class translation factor GTPase superfamily. Classic translation factor GTPase family. IF-2 subfamily.</text>
</comment>
<feature type="compositionally biased region" description="Acidic residues" evidence="13">
    <location>
        <begin position="1173"/>
        <end position="1188"/>
    </location>
</feature>
<keyword evidence="6" id="KW-0396">Initiation factor</keyword>
<dbReference type="GO" id="GO:0003743">
    <property type="term" value="F:translation initiation factor activity"/>
    <property type="evidence" value="ECO:0007669"/>
    <property type="project" value="UniProtKB-KW"/>
</dbReference>
<evidence type="ECO:0000256" key="11">
    <source>
        <dbReference type="ARBA" id="ARBA00023242"/>
    </source>
</evidence>
<keyword evidence="5" id="KW-0963">Cytoplasm</keyword>
<keyword evidence="9" id="KW-0342">GTP-binding</keyword>
<dbReference type="SUPFAM" id="SSF52540">
    <property type="entry name" value="P-loop containing nucleoside triphosphate hydrolases"/>
    <property type="match status" value="1"/>
</dbReference>
<evidence type="ECO:0000256" key="6">
    <source>
        <dbReference type="ARBA" id="ARBA00022540"/>
    </source>
</evidence>
<evidence type="ECO:0000256" key="1">
    <source>
        <dbReference type="ARBA" id="ARBA00004123"/>
    </source>
</evidence>
<dbReference type="GO" id="GO:0005819">
    <property type="term" value="C:spindle"/>
    <property type="evidence" value="ECO:0007669"/>
    <property type="project" value="UniProtKB-SubCell"/>
</dbReference>
<comment type="function">
    <text evidence="12">One of the essential components for the initiation of protein synthesis. Protects formylmethionyl-tRNA from spontaneous hydrolysis and promotes its binding to the 30S ribosomal subunits. Also involved in the hydrolysis of GTP during the formation of the 70S ribosomal complex.</text>
</comment>